<dbReference type="InterPro" id="IPR012337">
    <property type="entry name" value="RNaseH-like_sf"/>
</dbReference>
<dbReference type="AlphaFoldDB" id="A0A6J1T4B9"/>
<evidence type="ECO:0000259" key="1">
    <source>
        <dbReference type="Pfam" id="PF05699"/>
    </source>
</evidence>
<accession>A0A6J1T4B9</accession>
<dbReference type="GeneID" id="113212084"/>
<sequence length="156" mass="17848">MLSFSKSFEHILESSVFTSRPDSPDIESTFNNNDDENCDGDDQTDENYVVKCKACNKCLSCVLKLFYTIPMLQTAYPNLFVCYKFVLTIPTTQVSCERVFSKVKFIKTRLRSLLSQDLFEPLVLMNVETSEALKTNKNAVIDALAETSDEFRRLLK</sequence>
<protein>
    <submittedName>
        <fullName evidence="3">Uncharacterized protein LOC113212084</fullName>
    </submittedName>
</protein>
<dbReference type="PANTHER" id="PTHR46880">
    <property type="entry name" value="RAS-ASSOCIATING DOMAIN-CONTAINING PROTEIN"/>
    <property type="match status" value="1"/>
</dbReference>
<proteinExistence type="predicted"/>
<dbReference type="KEGG" id="foc:113212084"/>
<reference evidence="3" key="1">
    <citation type="submission" date="2025-08" db="UniProtKB">
        <authorList>
            <consortium name="RefSeq"/>
        </authorList>
    </citation>
    <scope>IDENTIFICATION</scope>
    <source>
        <tissue evidence="3">Whole organism</tissue>
    </source>
</reference>
<dbReference type="InterPro" id="IPR008906">
    <property type="entry name" value="HATC_C_dom"/>
</dbReference>
<feature type="domain" description="HAT C-terminal dimerisation" evidence="1">
    <location>
        <begin position="74"/>
        <end position="117"/>
    </location>
</feature>
<dbReference type="Pfam" id="PF05699">
    <property type="entry name" value="Dimer_Tnp_hAT"/>
    <property type="match status" value="1"/>
</dbReference>
<dbReference type="SUPFAM" id="SSF53098">
    <property type="entry name" value="Ribonuclease H-like"/>
    <property type="match status" value="1"/>
</dbReference>
<dbReference type="Proteomes" id="UP000504606">
    <property type="component" value="Unplaced"/>
</dbReference>
<evidence type="ECO:0000313" key="2">
    <source>
        <dbReference type="Proteomes" id="UP000504606"/>
    </source>
</evidence>
<dbReference type="GO" id="GO:0046983">
    <property type="term" value="F:protein dimerization activity"/>
    <property type="evidence" value="ECO:0007669"/>
    <property type="project" value="InterPro"/>
</dbReference>
<gene>
    <name evidence="3" type="primary">LOC113212084</name>
</gene>
<keyword evidence="2" id="KW-1185">Reference proteome</keyword>
<name>A0A6J1T4B9_FRAOC</name>
<organism evidence="2 3">
    <name type="scientific">Frankliniella occidentalis</name>
    <name type="common">Western flower thrips</name>
    <name type="synonym">Euthrips occidentalis</name>
    <dbReference type="NCBI Taxonomy" id="133901"/>
    <lineage>
        <taxon>Eukaryota</taxon>
        <taxon>Metazoa</taxon>
        <taxon>Ecdysozoa</taxon>
        <taxon>Arthropoda</taxon>
        <taxon>Hexapoda</taxon>
        <taxon>Insecta</taxon>
        <taxon>Pterygota</taxon>
        <taxon>Neoptera</taxon>
        <taxon>Paraneoptera</taxon>
        <taxon>Thysanoptera</taxon>
        <taxon>Terebrantia</taxon>
        <taxon>Thripoidea</taxon>
        <taxon>Thripidae</taxon>
        <taxon>Frankliniella</taxon>
    </lineage>
</organism>
<evidence type="ECO:0000313" key="3">
    <source>
        <dbReference type="RefSeq" id="XP_026286455.1"/>
    </source>
</evidence>
<dbReference type="RefSeq" id="XP_026286455.1">
    <property type="nucleotide sequence ID" value="XM_026430670.2"/>
</dbReference>
<dbReference type="PANTHER" id="PTHR46880:SF5">
    <property type="entry name" value="DUF4371 DOMAIN-CONTAINING PROTEIN"/>
    <property type="match status" value="1"/>
</dbReference>
<dbReference type="OrthoDB" id="10054153at2759"/>